<comment type="caution">
    <text evidence="1">The sequence shown here is derived from an EMBL/GenBank/DDBJ whole genome shotgun (WGS) entry which is preliminary data.</text>
</comment>
<protein>
    <submittedName>
        <fullName evidence="1">Uncharacterized protein</fullName>
    </submittedName>
</protein>
<proteinExistence type="predicted"/>
<sequence length="268" mass="29282">MLSFRYVVINWSADGLLLFWFSCVFKQAPQWCVVLPVPLYIGSLVTGSLALREIATPGVTQDANELVNWLIIYRTVSVALCVTLTSLIAGRLVYSHRRLDSGSCNPKSRLLIVATMVVESAVLQTVFALVYVITVGLGSPLQNVFLPTLGQVQVVATMLIIYRVVRGRDATQELPHQSDLTQQTMSLRLNTAVATSFNSMGCELSASPTRSWRGFDSPRTLLPPPYAASPFHDHKTKIVPPLPSADAVHMLGLQGAGTKRTMTVRNVG</sequence>
<evidence type="ECO:0000313" key="1">
    <source>
        <dbReference type="EMBL" id="KAI9510193.1"/>
    </source>
</evidence>
<dbReference type="Proteomes" id="UP001207468">
    <property type="component" value="Unassembled WGS sequence"/>
</dbReference>
<name>A0ACC0UEZ1_9AGAM</name>
<accession>A0ACC0UEZ1</accession>
<evidence type="ECO:0000313" key="2">
    <source>
        <dbReference type="Proteomes" id="UP001207468"/>
    </source>
</evidence>
<gene>
    <name evidence="1" type="ORF">F5148DRAFT_622964</name>
</gene>
<organism evidence="1 2">
    <name type="scientific">Russula earlei</name>
    <dbReference type="NCBI Taxonomy" id="71964"/>
    <lineage>
        <taxon>Eukaryota</taxon>
        <taxon>Fungi</taxon>
        <taxon>Dikarya</taxon>
        <taxon>Basidiomycota</taxon>
        <taxon>Agaricomycotina</taxon>
        <taxon>Agaricomycetes</taxon>
        <taxon>Russulales</taxon>
        <taxon>Russulaceae</taxon>
        <taxon>Russula</taxon>
    </lineage>
</organism>
<reference evidence="1" key="1">
    <citation type="submission" date="2021-03" db="EMBL/GenBank/DDBJ databases">
        <title>Evolutionary priming and transition to the ectomycorrhizal habit in an iconic lineage of mushroom-forming fungi: is preadaptation a requirement?</title>
        <authorList>
            <consortium name="DOE Joint Genome Institute"/>
            <person name="Looney B.P."/>
            <person name="Miyauchi S."/>
            <person name="Morin E."/>
            <person name="Drula E."/>
            <person name="Courty P.E."/>
            <person name="Chicoki N."/>
            <person name="Fauchery L."/>
            <person name="Kohler A."/>
            <person name="Kuo A."/>
            <person name="LaButti K."/>
            <person name="Pangilinan J."/>
            <person name="Lipzen A."/>
            <person name="Riley R."/>
            <person name="Andreopoulos W."/>
            <person name="He G."/>
            <person name="Johnson J."/>
            <person name="Barry K.W."/>
            <person name="Grigoriev I.V."/>
            <person name="Nagy L."/>
            <person name="Hibbett D."/>
            <person name="Henrissat B."/>
            <person name="Matheny P.B."/>
            <person name="Labbe J."/>
            <person name="Martin A.F."/>
        </authorList>
    </citation>
    <scope>NUCLEOTIDE SEQUENCE</scope>
    <source>
        <strain evidence="1">BPL698</strain>
    </source>
</reference>
<dbReference type="EMBL" id="JAGFNK010000047">
    <property type="protein sequence ID" value="KAI9510193.1"/>
    <property type="molecule type" value="Genomic_DNA"/>
</dbReference>
<keyword evidence="2" id="KW-1185">Reference proteome</keyword>